<feature type="chain" id="PRO_5046973697" evidence="1">
    <location>
        <begin position="29"/>
        <end position="209"/>
    </location>
</feature>
<accession>A0ABR7KZU9</accession>
<dbReference type="RefSeq" id="WP_187217676.1">
    <property type="nucleotide sequence ID" value="NZ_JABVED010000001.1"/>
</dbReference>
<dbReference type="InterPro" id="IPR006311">
    <property type="entry name" value="TAT_signal"/>
</dbReference>
<dbReference type="Proteomes" id="UP000734823">
    <property type="component" value="Unassembled WGS sequence"/>
</dbReference>
<evidence type="ECO:0000256" key="1">
    <source>
        <dbReference type="SAM" id="SignalP"/>
    </source>
</evidence>
<reference evidence="2 3" key="1">
    <citation type="submission" date="2020-06" db="EMBL/GenBank/DDBJ databases">
        <title>Actinokineospora xiongansis sp. nov., isolated from soil of Baiyangdian.</title>
        <authorList>
            <person name="Zhang X."/>
        </authorList>
    </citation>
    <scope>NUCLEOTIDE SEQUENCE [LARGE SCALE GENOMIC DNA]</scope>
    <source>
        <strain evidence="2 3">HBU206404</strain>
    </source>
</reference>
<name>A0ABR7KZU9_9PSEU</name>
<dbReference type="EMBL" id="JABVED010000001">
    <property type="protein sequence ID" value="MBC6445597.1"/>
    <property type="molecule type" value="Genomic_DNA"/>
</dbReference>
<feature type="signal peptide" evidence="1">
    <location>
        <begin position="1"/>
        <end position="28"/>
    </location>
</feature>
<sequence>MSRVHRRTLVAIAITVAAAAATTGVAMATAAPSAAQAPAAAVQPVAKADAPRADSSEPEHVFLGQPVATGSTGPGGELVFRFIKIDEPQHLPDVHFGLLGGRTDAKGVFTGHYATNETVGSDKAPGFHGASVASGNGRIPAFGYYAGPAAKITATIGGKTVQAKQADWSEDPTIKVWWFDYSTKEPSSLAAFDAAGAPLPLGNNSFGRG</sequence>
<proteinExistence type="predicted"/>
<gene>
    <name evidence="2" type="ORF">GPZ80_00205</name>
</gene>
<dbReference type="PROSITE" id="PS51318">
    <property type="entry name" value="TAT"/>
    <property type="match status" value="1"/>
</dbReference>
<comment type="caution">
    <text evidence="2">The sequence shown here is derived from an EMBL/GenBank/DDBJ whole genome shotgun (WGS) entry which is preliminary data.</text>
</comment>
<evidence type="ECO:0000313" key="3">
    <source>
        <dbReference type="Proteomes" id="UP000734823"/>
    </source>
</evidence>
<protein>
    <submittedName>
        <fullName evidence="2">Uncharacterized protein</fullName>
    </submittedName>
</protein>
<keyword evidence="3" id="KW-1185">Reference proteome</keyword>
<organism evidence="2 3">
    <name type="scientific">Actinokineospora xionganensis</name>
    <dbReference type="NCBI Taxonomy" id="2684470"/>
    <lineage>
        <taxon>Bacteria</taxon>
        <taxon>Bacillati</taxon>
        <taxon>Actinomycetota</taxon>
        <taxon>Actinomycetes</taxon>
        <taxon>Pseudonocardiales</taxon>
        <taxon>Pseudonocardiaceae</taxon>
        <taxon>Actinokineospora</taxon>
    </lineage>
</organism>
<evidence type="ECO:0000313" key="2">
    <source>
        <dbReference type="EMBL" id="MBC6445597.1"/>
    </source>
</evidence>
<keyword evidence="1" id="KW-0732">Signal</keyword>